<dbReference type="RefSeq" id="WP_111276285.1">
    <property type="nucleotide sequence ID" value="NZ_QFYS01000005.1"/>
</dbReference>
<organism evidence="1 2">
    <name type="scientific">Phenylobacterium kunshanense</name>
    <dbReference type="NCBI Taxonomy" id="1445034"/>
    <lineage>
        <taxon>Bacteria</taxon>
        <taxon>Pseudomonadati</taxon>
        <taxon>Pseudomonadota</taxon>
        <taxon>Alphaproteobacteria</taxon>
        <taxon>Caulobacterales</taxon>
        <taxon>Caulobacteraceae</taxon>
        <taxon>Phenylobacterium</taxon>
    </lineage>
</organism>
<gene>
    <name evidence="1" type="ORF">DJ019_11990</name>
</gene>
<dbReference type="AlphaFoldDB" id="A0A328BCN7"/>
<evidence type="ECO:0000313" key="1">
    <source>
        <dbReference type="EMBL" id="RAK64747.1"/>
    </source>
</evidence>
<dbReference type="EMBL" id="QFYS01000005">
    <property type="protein sequence ID" value="RAK64747.1"/>
    <property type="molecule type" value="Genomic_DNA"/>
</dbReference>
<accession>A0A328BCN7</accession>
<keyword evidence="2" id="KW-1185">Reference proteome</keyword>
<reference evidence="1 2" key="1">
    <citation type="submission" date="2018-05" db="EMBL/GenBank/DDBJ databases">
        <authorList>
            <person name="Lanie J.A."/>
            <person name="Ng W.-L."/>
            <person name="Kazmierczak K.M."/>
            <person name="Andrzejewski T.M."/>
            <person name="Davidsen T.M."/>
            <person name="Wayne K.J."/>
            <person name="Tettelin H."/>
            <person name="Glass J.I."/>
            <person name="Rusch D."/>
            <person name="Podicherti R."/>
            <person name="Tsui H.-C.T."/>
            <person name="Winkler M.E."/>
        </authorList>
    </citation>
    <scope>NUCLEOTIDE SEQUENCE [LARGE SCALE GENOMIC DNA]</scope>
    <source>
        <strain evidence="1 2">BUT-10</strain>
    </source>
</reference>
<name>A0A328BCN7_9CAUL</name>
<sequence>MKKLLAAVVPLRLRGRLRRLHGDHAIAAGAFDAAFYLRTYPDVAEVGVDPLDHFMTYGWREGRDPSPDFSVAAYLDAFPEVASSGVNPFVHYLTSGRPTAARRESPYGFRYDVIERLKPVDDRIRREPDPVDPDAELAAALLQSRGRLAHLHVTFSHDDYSANVGGLQFAIGREAARQAQLGRDHLHLFPSHPWPVVRTAGEPGVLGVVWNGQHVGCFEAATIARVLGDVAGTEGGARTFAIHSLLGHSADETADILAAVGLNQGVFWLHDFASLCAGFHLLRNDVEDCGAPPPDSAACDVCVYGPWRQRHLAEHARLFERLGLTVAAPSRVTLDFWVRSTHLPARGTVVLPHATLAPREPAAAVPEDRPLRIAYAGLPVTHKGWPLFARLASRFGEDARYQFHHLGARGDATLPATFTPVSAGAANPLAMRDALHAAEIDITLVWPLCRETFSFVAHEAVSAGSAVVTGPDSGNVQAFVRETGHGLVLDEAALMAAFETGTILELGRARRRPMLYDLAYSALTLDLPAVADA</sequence>
<protein>
    <recommendedName>
        <fullName evidence="3">Glycosyltransferase</fullName>
    </recommendedName>
</protein>
<dbReference type="OrthoDB" id="7527830at2"/>
<comment type="caution">
    <text evidence="1">The sequence shown here is derived from an EMBL/GenBank/DDBJ whole genome shotgun (WGS) entry which is preliminary data.</text>
</comment>
<evidence type="ECO:0008006" key="3">
    <source>
        <dbReference type="Google" id="ProtNLM"/>
    </source>
</evidence>
<dbReference type="SUPFAM" id="SSF53756">
    <property type="entry name" value="UDP-Glycosyltransferase/glycogen phosphorylase"/>
    <property type="match status" value="1"/>
</dbReference>
<proteinExistence type="predicted"/>
<dbReference type="Proteomes" id="UP000249524">
    <property type="component" value="Unassembled WGS sequence"/>
</dbReference>
<evidence type="ECO:0000313" key="2">
    <source>
        <dbReference type="Proteomes" id="UP000249524"/>
    </source>
</evidence>